<reference evidence="2 3" key="1">
    <citation type="journal article" date="2015" name="Genome Biol.">
        <title>Comparative genomics of Steinernema reveals deeply conserved gene regulatory networks.</title>
        <authorList>
            <person name="Dillman A.R."/>
            <person name="Macchietto M."/>
            <person name="Porter C.F."/>
            <person name="Rogers A."/>
            <person name="Williams B."/>
            <person name="Antoshechkin I."/>
            <person name="Lee M.M."/>
            <person name="Goodwin Z."/>
            <person name="Lu X."/>
            <person name="Lewis E.E."/>
            <person name="Goodrich-Blair H."/>
            <person name="Stock S.P."/>
            <person name="Adams B.J."/>
            <person name="Sternberg P.W."/>
            <person name="Mortazavi A."/>
        </authorList>
    </citation>
    <scope>NUCLEOTIDE SEQUENCE [LARGE SCALE GENOMIC DNA]</scope>
    <source>
        <strain evidence="2 3">ALL</strain>
    </source>
</reference>
<accession>A0A4U8V066</accession>
<dbReference type="Proteomes" id="UP000298663">
    <property type="component" value="Unassembled WGS sequence"/>
</dbReference>
<comment type="caution">
    <text evidence="2">The sequence shown here is derived from an EMBL/GenBank/DDBJ whole genome shotgun (WGS) entry which is preliminary data.</text>
</comment>
<sequence>MLPSALNLLVLTRHSTRIYLQLNCHRTPAKKSVEVTTSRVVRTEGALLPEPPWKSMKRLKGDRTKRLGNHINKTKASL</sequence>
<proteinExistence type="predicted"/>
<evidence type="ECO:0000313" key="2">
    <source>
        <dbReference type="EMBL" id="TMS37618.1"/>
    </source>
</evidence>
<feature type="region of interest" description="Disordered" evidence="1">
    <location>
        <begin position="51"/>
        <end position="78"/>
    </location>
</feature>
<reference evidence="2 3" key="2">
    <citation type="journal article" date="2019" name="G3 (Bethesda)">
        <title>Hybrid Assembly of the Genome of the Entomopathogenic Nematode Steinernema carpocapsae Identifies the X-Chromosome.</title>
        <authorList>
            <person name="Serra L."/>
            <person name="Macchietto M."/>
            <person name="Macias-Munoz A."/>
            <person name="McGill C.J."/>
            <person name="Rodriguez I.M."/>
            <person name="Rodriguez B."/>
            <person name="Murad R."/>
            <person name="Mortazavi A."/>
        </authorList>
    </citation>
    <scope>NUCLEOTIDE SEQUENCE [LARGE SCALE GENOMIC DNA]</scope>
    <source>
        <strain evidence="2 3">ALL</strain>
    </source>
</reference>
<keyword evidence="3" id="KW-1185">Reference proteome</keyword>
<organism evidence="2 3">
    <name type="scientific">Steinernema carpocapsae</name>
    <name type="common">Entomopathogenic nematode</name>
    <dbReference type="NCBI Taxonomy" id="34508"/>
    <lineage>
        <taxon>Eukaryota</taxon>
        <taxon>Metazoa</taxon>
        <taxon>Ecdysozoa</taxon>
        <taxon>Nematoda</taxon>
        <taxon>Chromadorea</taxon>
        <taxon>Rhabditida</taxon>
        <taxon>Tylenchina</taxon>
        <taxon>Panagrolaimomorpha</taxon>
        <taxon>Strongyloidoidea</taxon>
        <taxon>Steinernematidae</taxon>
        <taxon>Steinernema</taxon>
    </lineage>
</organism>
<name>A0A4U8V066_STECR</name>
<evidence type="ECO:0000313" key="3">
    <source>
        <dbReference type="Proteomes" id="UP000298663"/>
    </source>
</evidence>
<dbReference type="AlphaFoldDB" id="A0A4U8V066"/>
<protein>
    <submittedName>
        <fullName evidence="2">Uncharacterized protein</fullName>
    </submittedName>
</protein>
<evidence type="ECO:0000256" key="1">
    <source>
        <dbReference type="SAM" id="MobiDB-lite"/>
    </source>
</evidence>
<gene>
    <name evidence="2" type="ORF">L596_004514</name>
</gene>
<dbReference type="EMBL" id="AZBU02000001">
    <property type="protein sequence ID" value="TMS37618.1"/>
    <property type="molecule type" value="Genomic_DNA"/>
</dbReference>